<keyword evidence="3" id="KW-1003">Cell membrane</keyword>
<evidence type="ECO:0000313" key="10">
    <source>
        <dbReference type="EMBL" id="EDQ86785.1"/>
    </source>
</evidence>
<feature type="transmembrane region" description="Helical" evidence="8">
    <location>
        <begin position="920"/>
        <end position="945"/>
    </location>
</feature>
<evidence type="ECO:0000256" key="3">
    <source>
        <dbReference type="ARBA" id="ARBA00022475"/>
    </source>
</evidence>
<keyword evidence="4 8" id="KW-0812">Transmembrane</keyword>
<dbReference type="InParanoid" id="A9V6S5"/>
<dbReference type="GO" id="GO:0046873">
    <property type="term" value="F:metal ion transmembrane transporter activity"/>
    <property type="evidence" value="ECO:0007669"/>
    <property type="project" value="InterPro"/>
</dbReference>
<feature type="compositionally biased region" description="Low complexity" evidence="7">
    <location>
        <begin position="141"/>
        <end position="162"/>
    </location>
</feature>
<feature type="transmembrane region" description="Helical" evidence="8">
    <location>
        <begin position="1160"/>
        <end position="1178"/>
    </location>
</feature>
<dbReference type="Pfam" id="PF03176">
    <property type="entry name" value="MMPL"/>
    <property type="match status" value="2"/>
</dbReference>
<keyword evidence="6 8" id="KW-0472">Membrane</keyword>
<accession>A9V6S5</accession>
<dbReference type="InterPro" id="IPR000731">
    <property type="entry name" value="SSD"/>
</dbReference>
<dbReference type="RefSeq" id="XP_001748330.1">
    <property type="nucleotide sequence ID" value="XM_001748278.1"/>
</dbReference>
<dbReference type="PANTHER" id="PTHR33406:SF6">
    <property type="entry name" value="MEMBRANE PROTEIN YDGH-RELATED"/>
    <property type="match status" value="1"/>
</dbReference>
<feature type="transmembrane region" description="Helical" evidence="8">
    <location>
        <begin position="879"/>
        <end position="900"/>
    </location>
</feature>
<dbReference type="GO" id="GO:0005886">
    <property type="term" value="C:plasma membrane"/>
    <property type="evidence" value="ECO:0007669"/>
    <property type="project" value="UniProtKB-SubCell"/>
</dbReference>
<evidence type="ECO:0000256" key="7">
    <source>
        <dbReference type="SAM" id="MobiDB-lite"/>
    </source>
</evidence>
<keyword evidence="5 8" id="KW-1133">Transmembrane helix</keyword>
<feature type="domain" description="SSD" evidence="9">
    <location>
        <begin position="407"/>
        <end position="536"/>
    </location>
</feature>
<dbReference type="Gene3D" id="1.20.1640.10">
    <property type="entry name" value="Multidrug efflux transporter AcrB transmembrane domain"/>
    <property type="match status" value="2"/>
</dbReference>
<feature type="transmembrane region" description="Helical" evidence="8">
    <location>
        <begin position="517"/>
        <end position="537"/>
    </location>
</feature>
<dbReference type="SUPFAM" id="SSF82866">
    <property type="entry name" value="Multidrug efflux transporter AcrB transmembrane domain"/>
    <property type="match status" value="2"/>
</dbReference>
<dbReference type="PANTHER" id="PTHR33406">
    <property type="entry name" value="MEMBRANE PROTEIN MJ1562-RELATED"/>
    <property type="match status" value="1"/>
</dbReference>
<comment type="similarity">
    <text evidence="2">Belongs to the resistance-nodulation-cell division (RND) (TC 2.A.6) family. MmpL subfamily.</text>
</comment>
<reference evidence="10" key="1">
    <citation type="journal article" date="2008" name="Nature">
        <title>The genome of the choanoflagellate Monosiga brevicollis and the origin of metazoans.</title>
        <authorList>
            <consortium name="JGI Sequencing"/>
            <person name="King N."/>
            <person name="Westbrook M.J."/>
            <person name="Young S.L."/>
            <person name="Kuo A."/>
            <person name="Abedin M."/>
            <person name="Chapman J."/>
            <person name="Fairclough S."/>
            <person name="Hellsten U."/>
            <person name="Isogai Y."/>
            <person name="Letunic I."/>
            <person name="Marr M."/>
            <person name="Pincus D."/>
            <person name="Putnam N."/>
            <person name="Rokas A."/>
            <person name="Wright K.J."/>
            <person name="Zuzow R."/>
            <person name="Dirks W."/>
            <person name="Good M."/>
            <person name="Goodstein D."/>
            <person name="Lemons D."/>
            <person name="Li W."/>
            <person name="Lyons J.B."/>
            <person name="Morris A."/>
            <person name="Nichols S."/>
            <person name="Richter D.J."/>
            <person name="Salamov A."/>
            <person name="Bork P."/>
            <person name="Lim W.A."/>
            <person name="Manning G."/>
            <person name="Miller W.T."/>
            <person name="McGinnis W."/>
            <person name="Shapiro H."/>
            <person name="Tjian R."/>
            <person name="Grigoriev I.V."/>
            <person name="Rokhsar D."/>
        </authorList>
    </citation>
    <scope>NUCLEOTIDE SEQUENCE [LARGE SCALE GENOMIC DNA]</scope>
    <source>
        <strain evidence="10">MX1</strain>
    </source>
</reference>
<feature type="transmembrane region" description="Helical" evidence="8">
    <location>
        <begin position="482"/>
        <end position="505"/>
    </location>
</feature>
<feature type="compositionally biased region" description="Low complexity" evidence="7">
    <location>
        <begin position="169"/>
        <end position="290"/>
    </location>
</feature>
<feature type="transmembrane region" description="Helical" evidence="8">
    <location>
        <begin position="656"/>
        <end position="674"/>
    </location>
</feature>
<evidence type="ECO:0000256" key="6">
    <source>
        <dbReference type="ARBA" id="ARBA00023136"/>
    </source>
</evidence>
<evidence type="ECO:0000256" key="5">
    <source>
        <dbReference type="ARBA" id="ARBA00022989"/>
    </source>
</evidence>
<organism evidence="10 11">
    <name type="scientific">Monosiga brevicollis</name>
    <name type="common">Choanoflagellate</name>
    <dbReference type="NCBI Taxonomy" id="81824"/>
    <lineage>
        <taxon>Eukaryota</taxon>
        <taxon>Choanoflagellata</taxon>
        <taxon>Craspedida</taxon>
        <taxon>Salpingoecidae</taxon>
        <taxon>Monosiga</taxon>
    </lineage>
</organism>
<gene>
    <name evidence="10" type="ORF">MONBRDRAFT_33644</name>
</gene>
<evidence type="ECO:0000259" key="9">
    <source>
        <dbReference type="PROSITE" id="PS50156"/>
    </source>
</evidence>
<dbReference type="Proteomes" id="UP000001357">
    <property type="component" value="Unassembled WGS sequence"/>
</dbReference>
<feature type="compositionally biased region" description="Acidic residues" evidence="7">
    <location>
        <begin position="602"/>
        <end position="613"/>
    </location>
</feature>
<dbReference type="InterPro" id="IPR004869">
    <property type="entry name" value="MMPL_dom"/>
</dbReference>
<name>A9V6S5_MONBE</name>
<dbReference type="PROSITE" id="PS50156">
    <property type="entry name" value="SSD"/>
    <property type="match status" value="1"/>
</dbReference>
<dbReference type="EMBL" id="CH991563">
    <property type="protein sequence ID" value="EDQ86785.1"/>
    <property type="molecule type" value="Genomic_DNA"/>
</dbReference>
<feature type="region of interest" description="Disordered" evidence="7">
    <location>
        <begin position="141"/>
        <end position="300"/>
    </location>
</feature>
<dbReference type="GeneID" id="5893637"/>
<feature type="transmembrane region" description="Helical" evidence="8">
    <location>
        <begin position="966"/>
        <end position="986"/>
    </location>
</feature>
<comment type="subcellular location">
    <subcellularLocation>
        <location evidence="1">Cell membrane</location>
        <topology evidence="1">Multi-pass membrane protein</topology>
    </subcellularLocation>
</comment>
<feature type="transmembrane region" description="Helical" evidence="8">
    <location>
        <begin position="1198"/>
        <end position="1220"/>
    </location>
</feature>
<evidence type="ECO:0000256" key="2">
    <source>
        <dbReference type="ARBA" id="ARBA00010157"/>
    </source>
</evidence>
<feature type="transmembrane region" description="Helical" evidence="8">
    <location>
        <begin position="382"/>
        <end position="399"/>
    </location>
</feature>
<sequence length="1378" mass="149384">MAPLQAGIVQSYVLALDRGWKFAVIIIWILLAGLSCWQGLDFLDLTNDDGGTIPSHYPSVKAGEMLSNLSNPLGGTDVFALRIRLPSDTSIEEQTESFDAFCDGLLDAVLNMSAVSDIISFESYQWYTVFIGYYTDDQPTSSTSSTSTAATVTHTTAPPSSTEGSTTRSVTSTTPQASTTSATSSTTKDSTTHATVNASTTSTASSTVSSSTASSTTSTASSAASTTSTSIVTTTTTQPTTLSTSPAPVMSTSPSTTTLSSTLSSMSTSQASSSSTEPSATTTLNLQAHPQRQRRAAQPDVFRYFDRIPNRRPDLRGSDNQTMVILFRFTDGWSDSDFAAYSLIEKSAQRLIQTHLPPGTSLVVTGDDALWNTVVDGLEADLLLGDSISIPLALLVLCLTLRSFRFVVVPIVSVALSVIFSFLLMVPVAKATSVSTVAPNLMMSLTIAMSVDYSLFILSRFREELRKGQRMEEALTTVLRTAGHTILVSGITLILSCMGLVILPLDLLKSMGYGSGVAVSVTILENLTLTPALILTFKRFFINSAKTKCCGGPLHEDVVAHEYIQIRRHSRSTPIQYMLGHQYAQLSNRAASLNANMTGPANDEDEDDDDDILDPSALDEFPYDDQLERELEAESIQRARSSAWFKIGDWITSRPWISILSVFALAAACAYPALSFHRIDGVRCECPYNSHYVRGMVFPYALVVAAKERNVVPWDPALIDDVDILMAALDNLTGSSQRQAFGFAWSGDIDPPALQQPECFDPLPDVQQSPCEMMRTLNAEVLALPAVKACIPVCTQALLYNSLNPSEPKTGYAKHAKYVLTEHTANSDFEYFLARGDNGDGDAMDFLYAKFGVMMIVIASMVFLLMLAAFRSVPIALKAVVSIALTQFVVYGVATCVYEYGALHWTGFHGFQKLGGLCWVPPVLCFCVMVGLGLDYHVFLLSRIIEFRRMGFGDRESVLLGLARTGRVITAAGVIMAIAFVGLLFAHEALLVQISFYIVIAVLIDTFVVRACLVPSLMVVLGRVNWWPATMPPVSRGDEMDVSFVCVCDQHYGQASTLCQIRSLANVTFETHTQKKLCTEPSNSELRIGVDMLSLSLHNTHTHTHTLSLSLFEISRCCSCGAGGRLRAHAIAAVPTIFLVGLGGTQIPRLIRARVKNAETILHIGTSFAAGVFLSAGFMHLLPDAIADSDQIDDKFPFAYLAVLCGFSLVFLLDLIAYVAQRHHLTEQHERSILVAEINSNKPLQRAQPPVDTSFELGSAIPTHGSPITSDTESDHELSSSVFAYDSFQGWQHMPWHLYVAAFSSSTPVGILIGMFAGFNSPTQLSILKAIASGTFIFIGGNHLAVEMKSVTMLPALVQNCLGFLLGLSIMTMLAIWV</sequence>
<feature type="transmembrane region" description="Helical" evidence="8">
    <location>
        <begin position="1298"/>
        <end position="1319"/>
    </location>
</feature>
<dbReference type="Pfam" id="PF02535">
    <property type="entry name" value="Zip"/>
    <property type="match status" value="1"/>
</dbReference>
<feature type="region of interest" description="Disordered" evidence="7">
    <location>
        <begin position="595"/>
        <end position="614"/>
    </location>
</feature>
<feature type="transmembrane region" description="Helical" evidence="8">
    <location>
        <begin position="441"/>
        <end position="461"/>
    </location>
</feature>
<feature type="transmembrane region" description="Helical" evidence="8">
    <location>
        <begin position="1325"/>
        <end position="1345"/>
    </location>
</feature>
<feature type="transmembrane region" description="Helical" evidence="8">
    <location>
        <begin position="847"/>
        <end position="867"/>
    </location>
</feature>
<evidence type="ECO:0000313" key="11">
    <source>
        <dbReference type="Proteomes" id="UP000001357"/>
    </source>
</evidence>
<proteinExistence type="inferred from homology"/>
<evidence type="ECO:0000256" key="8">
    <source>
        <dbReference type="SAM" id="Phobius"/>
    </source>
</evidence>
<evidence type="ECO:0000256" key="1">
    <source>
        <dbReference type="ARBA" id="ARBA00004651"/>
    </source>
</evidence>
<feature type="transmembrane region" description="Helical" evidence="8">
    <location>
        <begin position="992"/>
        <end position="1013"/>
    </location>
</feature>
<dbReference type="InterPro" id="IPR003689">
    <property type="entry name" value="ZIP"/>
</dbReference>
<evidence type="ECO:0000256" key="4">
    <source>
        <dbReference type="ARBA" id="ARBA00022692"/>
    </source>
</evidence>
<protein>
    <recommendedName>
        <fullName evidence="9">SSD domain-containing protein</fullName>
    </recommendedName>
</protein>
<feature type="transmembrane region" description="Helical" evidence="8">
    <location>
        <begin position="406"/>
        <end position="429"/>
    </location>
</feature>
<keyword evidence="11" id="KW-1185">Reference proteome</keyword>
<dbReference type="InterPro" id="IPR050545">
    <property type="entry name" value="Mycobact_MmpL"/>
</dbReference>
<feature type="transmembrane region" description="Helical" evidence="8">
    <location>
        <begin position="1357"/>
        <end position="1377"/>
    </location>
</feature>
<dbReference type="KEGG" id="mbr:MONBRDRAFT_33644"/>